<evidence type="ECO:0000313" key="2">
    <source>
        <dbReference type="EMBL" id="BAR57282.1"/>
    </source>
</evidence>
<gene>
    <name evidence="2" type="ORF">NK6_4113</name>
</gene>
<dbReference type="EMBL" id="AP014685">
    <property type="protein sequence ID" value="BAR57282.1"/>
    <property type="molecule type" value="Genomic_DNA"/>
</dbReference>
<feature type="region of interest" description="Disordered" evidence="1">
    <location>
        <begin position="1"/>
        <end position="30"/>
    </location>
</feature>
<accession>A0A0E4BQA8</accession>
<evidence type="ECO:0000256" key="1">
    <source>
        <dbReference type="SAM" id="MobiDB-lite"/>
    </source>
</evidence>
<organism evidence="2 3">
    <name type="scientific">Bradyrhizobium diazoefficiens</name>
    <dbReference type="NCBI Taxonomy" id="1355477"/>
    <lineage>
        <taxon>Bacteria</taxon>
        <taxon>Pseudomonadati</taxon>
        <taxon>Pseudomonadota</taxon>
        <taxon>Alphaproteobacteria</taxon>
        <taxon>Hyphomicrobiales</taxon>
        <taxon>Nitrobacteraceae</taxon>
        <taxon>Bradyrhizobium</taxon>
    </lineage>
</organism>
<evidence type="ECO:0000313" key="3">
    <source>
        <dbReference type="Proteomes" id="UP000063308"/>
    </source>
</evidence>
<name>A0A0E4BQA8_9BRAD</name>
<dbReference type="AlphaFoldDB" id="A0A0E4BQA8"/>
<protein>
    <submittedName>
        <fullName evidence="2">Uncharacterized protein</fullName>
    </submittedName>
</protein>
<proteinExistence type="predicted"/>
<feature type="compositionally biased region" description="Basic and acidic residues" evidence="1">
    <location>
        <begin position="1"/>
        <end position="20"/>
    </location>
</feature>
<reference evidence="2 3" key="1">
    <citation type="submission" date="2014-11" db="EMBL/GenBank/DDBJ databases">
        <title>Symbiosis island explosion on the genome of extra-slow-growing strains of soybean bradyrhizobia with massive insertion sequences.</title>
        <authorList>
            <person name="Iida T."/>
            <person name="Minamisawa K."/>
        </authorList>
    </citation>
    <scope>NUCLEOTIDE SEQUENCE [LARGE SCALE GENOMIC DNA]</scope>
    <source>
        <strain evidence="2 3">NK6</strain>
    </source>
</reference>
<dbReference type="Proteomes" id="UP000063308">
    <property type="component" value="Chromosome"/>
</dbReference>
<sequence length="30" mass="3337">MEAEEDLRGKIKTDAGEIERQSPGIYAISE</sequence>